<sequence length="134" mass="15398">MGLITYYDFEDSEAFVFDHYIINQVKEGAVIGTKHNTLLHNCIKKHFSGKNLVYISNRARSYAVNPLVYPKTKKIPNLVAIAIVANSPLTRQNAAYEGEFFDKPYQIFDNLRAAINWSHLQLEAEEKQSFKNKT</sequence>
<organism evidence="1 2">
    <name type="scientific">Gelidibacter sediminis</name>
    <dbReference type="NCBI Taxonomy" id="1608710"/>
    <lineage>
        <taxon>Bacteria</taxon>
        <taxon>Pseudomonadati</taxon>
        <taxon>Bacteroidota</taxon>
        <taxon>Flavobacteriia</taxon>
        <taxon>Flavobacteriales</taxon>
        <taxon>Flavobacteriaceae</taxon>
        <taxon>Gelidibacter</taxon>
    </lineage>
</organism>
<evidence type="ECO:0008006" key="3">
    <source>
        <dbReference type="Google" id="ProtNLM"/>
    </source>
</evidence>
<proteinExistence type="predicted"/>
<accession>A0A4R7Q1N8</accession>
<gene>
    <name evidence="1" type="ORF">BXY82_2580</name>
</gene>
<dbReference type="EMBL" id="SOBW01000008">
    <property type="protein sequence ID" value="TDU40529.1"/>
    <property type="molecule type" value="Genomic_DNA"/>
</dbReference>
<reference evidence="1 2" key="1">
    <citation type="submission" date="2019-03" db="EMBL/GenBank/DDBJ databases">
        <title>Genomic Encyclopedia of Archaeal and Bacterial Type Strains, Phase II (KMG-II): from individual species to whole genera.</title>
        <authorList>
            <person name="Goeker M."/>
        </authorList>
    </citation>
    <scope>NUCLEOTIDE SEQUENCE [LARGE SCALE GENOMIC DNA]</scope>
    <source>
        <strain evidence="1 2">DSM 28135</strain>
    </source>
</reference>
<dbReference type="RefSeq" id="WP_133758535.1">
    <property type="nucleotide sequence ID" value="NZ_SOBW01000008.1"/>
</dbReference>
<comment type="caution">
    <text evidence="1">The sequence shown here is derived from an EMBL/GenBank/DDBJ whole genome shotgun (WGS) entry which is preliminary data.</text>
</comment>
<protein>
    <recommendedName>
        <fullName evidence="3">SpoIIAA-like protein</fullName>
    </recommendedName>
</protein>
<evidence type="ECO:0000313" key="1">
    <source>
        <dbReference type="EMBL" id="TDU40529.1"/>
    </source>
</evidence>
<dbReference type="OrthoDB" id="1144359at2"/>
<dbReference type="Proteomes" id="UP000294689">
    <property type="component" value="Unassembled WGS sequence"/>
</dbReference>
<name>A0A4R7Q1N8_9FLAO</name>
<evidence type="ECO:0000313" key="2">
    <source>
        <dbReference type="Proteomes" id="UP000294689"/>
    </source>
</evidence>
<dbReference type="AlphaFoldDB" id="A0A4R7Q1N8"/>
<keyword evidence="2" id="KW-1185">Reference proteome</keyword>